<comment type="similarity">
    <text evidence="5">Belongs to the ABC transporter superfamily. Macrolide exporter (TC 3.A.1.122) family.</text>
</comment>
<dbReference type="InterPro" id="IPR015854">
    <property type="entry name" value="ABC_transpr_LolD-like"/>
</dbReference>
<dbReference type="CDD" id="cd03255">
    <property type="entry name" value="ABC_MJ0796_LolCDE_FtsE"/>
    <property type="match status" value="1"/>
</dbReference>
<reference evidence="7 8" key="1">
    <citation type="journal article" date="2015" name="Int. J. Syst. Evol. Microbiol.">
        <title>Gemmobacter intermedius sp. nov., isolated from a white stork (Ciconia ciconia).</title>
        <authorList>
            <person name="Kampfer P."/>
            <person name="Jerzak L."/>
            <person name="Wilharm G."/>
            <person name="Golke J."/>
            <person name="Busse H.J."/>
            <person name="Glaeser S.P."/>
        </authorList>
    </citation>
    <scope>NUCLEOTIDE SEQUENCE [LARGE SCALE GENOMIC DNA]</scope>
    <source>
        <strain evidence="7 8">119/4</strain>
    </source>
</reference>
<dbReference type="InterPro" id="IPR027417">
    <property type="entry name" value="P-loop_NTPase"/>
</dbReference>
<keyword evidence="8" id="KW-1185">Reference proteome</keyword>
<keyword evidence="2" id="KW-0997">Cell inner membrane</keyword>
<dbReference type="PANTHER" id="PTHR24220:SF689">
    <property type="entry name" value="LIPOPROTEIN-RELEASING SYSTEM ATP-BINDING PROTEIN LOLD"/>
    <property type="match status" value="1"/>
</dbReference>
<gene>
    <name evidence="7" type="ORF">EP867_13555</name>
</gene>
<dbReference type="PANTHER" id="PTHR24220">
    <property type="entry name" value="IMPORT ATP-BINDING PROTEIN"/>
    <property type="match status" value="1"/>
</dbReference>
<dbReference type="InterPro" id="IPR003439">
    <property type="entry name" value="ABC_transporter-like_ATP-bd"/>
</dbReference>
<proteinExistence type="inferred from homology"/>
<evidence type="ECO:0000259" key="6">
    <source>
        <dbReference type="PROSITE" id="PS50893"/>
    </source>
</evidence>
<dbReference type="EMBL" id="SBLC01000020">
    <property type="protein sequence ID" value="RWY39653.1"/>
    <property type="molecule type" value="Genomic_DNA"/>
</dbReference>
<dbReference type="InterPro" id="IPR017871">
    <property type="entry name" value="ABC_transporter-like_CS"/>
</dbReference>
<keyword evidence="3" id="KW-0547">Nucleotide-binding</keyword>
<dbReference type="Proteomes" id="UP000287168">
    <property type="component" value="Unassembled WGS sequence"/>
</dbReference>
<comment type="caution">
    <text evidence="7">The sequence shown here is derived from an EMBL/GenBank/DDBJ whole genome shotgun (WGS) entry which is preliminary data.</text>
</comment>
<evidence type="ECO:0000256" key="2">
    <source>
        <dbReference type="ARBA" id="ARBA00022519"/>
    </source>
</evidence>
<dbReference type="InterPro" id="IPR003593">
    <property type="entry name" value="AAA+_ATPase"/>
</dbReference>
<dbReference type="SUPFAM" id="SSF52540">
    <property type="entry name" value="P-loop containing nucleoside triphosphate hydrolases"/>
    <property type="match status" value="1"/>
</dbReference>
<keyword evidence="4 7" id="KW-0067">ATP-binding</keyword>
<dbReference type="Pfam" id="PF00005">
    <property type="entry name" value="ABC_tran"/>
    <property type="match status" value="1"/>
</dbReference>
<dbReference type="InterPro" id="IPR017911">
    <property type="entry name" value="MacB-like_ATP-bd"/>
</dbReference>
<name>A0A444M9P3_9RHOB</name>
<dbReference type="GO" id="GO:0022857">
    <property type="term" value="F:transmembrane transporter activity"/>
    <property type="evidence" value="ECO:0007669"/>
    <property type="project" value="TreeGrafter"/>
</dbReference>
<sequence length="225" mass="24691">MTDLLVELRDLRKGFGEGEARTEVLKGVTLSLPQREFAALLGPSGSGKSTLLSIMGTLMKADSGEHLMLGKDLMAAQDAELTDFRNRRIGFVFQFHHLFPDLTALENVIFPAAVRAGRETSEQKARGRLLLERVGLAHRMNFRATALSGGQKQRVAIARALMNQPSLVLADEPTGNLDRENADQVMELLAEMNREEGTAFLISTHDAEIAAACHRRITLNDGRVA</sequence>
<dbReference type="PROSITE" id="PS00211">
    <property type="entry name" value="ABC_TRANSPORTER_1"/>
    <property type="match status" value="1"/>
</dbReference>
<dbReference type="GO" id="GO:0005524">
    <property type="term" value="F:ATP binding"/>
    <property type="evidence" value="ECO:0007669"/>
    <property type="project" value="UniProtKB-KW"/>
</dbReference>
<evidence type="ECO:0000313" key="7">
    <source>
        <dbReference type="EMBL" id="RWY39653.1"/>
    </source>
</evidence>
<dbReference type="GO" id="GO:0005886">
    <property type="term" value="C:plasma membrane"/>
    <property type="evidence" value="ECO:0007669"/>
    <property type="project" value="TreeGrafter"/>
</dbReference>
<dbReference type="AlphaFoldDB" id="A0A444M9P3"/>
<dbReference type="Gene3D" id="3.40.50.300">
    <property type="entry name" value="P-loop containing nucleotide triphosphate hydrolases"/>
    <property type="match status" value="1"/>
</dbReference>
<keyword evidence="2" id="KW-0472">Membrane</keyword>
<evidence type="ECO:0000256" key="3">
    <source>
        <dbReference type="ARBA" id="ARBA00022741"/>
    </source>
</evidence>
<dbReference type="FunFam" id="3.40.50.300:FF:000032">
    <property type="entry name" value="Export ABC transporter ATP-binding protein"/>
    <property type="match status" value="1"/>
</dbReference>
<keyword evidence="1" id="KW-0813">Transport</keyword>
<dbReference type="GO" id="GO:0016887">
    <property type="term" value="F:ATP hydrolysis activity"/>
    <property type="evidence" value="ECO:0007669"/>
    <property type="project" value="InterPro"/>
</dbReference>
<accession>A0A444M9P3</accession>
<evidence type="ECO:0000313" key="8">
    <source>
        <dbReference type="Proteomes" id="UP000287168"/>
    </source>
</evidence>
<keyword evidence="2" id="KW-1003">Cell membrane</keyword>
<dbReference type="SMART" id="SM00382">
    <property type="entry name" value="AAA"/>
    <property type="match status" value="1"/>
</dbReference>
<dbReference type="GO" id="GO:0098796">
    <property type="term" value="C:membrane protein complex"/>
    <property type="evidence" value="ECO:0007669"/>
    <property type="project" value="UniProtKB-ARBA"/>
</dbReference>
<feature type="domain" description="ABC transporter" evidence="6">
    <location>
        <begin position="6"/>
        <end position="225"/>
    </location>
</feature>
<dbReference type="RefSeq" id="WP_128490023.1">
    <property type="nucleotide sequence ID" value="NZ_JBHLXB010000126.1"/>
</dbReference>
<dbReference type="PROSITE" id="PS50893">
    <property type="entry name" value="ABC_TRANSPORTER_2"/>
    <property type="match status" value="1"/>
</dbReference>
<evidence type="ECO:0000256" key="1">
    <source>
        <dbReference type="ARBA" id="ARBA00022448"/>
    </source>
</evidence>
<evidence type="ECO:0000256" key="5">
    <source>
        <dbReference type="ARBA" id="ARBA00038388"/>
    </source>
</evidence>
<dbReference type="OrthoDB" id="9802264at2"/>
<protein>
    <submittedName>
        <fullName evidence="7">ABC transporter ATP-binding protein</fullName>
    </submittedName>
</protein>
<evidence type="ECO:0000256" key="4">
    <source>
        <dbReference type="ARBA" id="ARBA00022840"/>
    </source>
</evidence>
<organism evidence="7 8">
    <name type="scientific">Falsigemmobacter intermedius</name>
    <dbReference type="NCBI Taxonomy" id="1553448"/>
    <lineage>
        <taxon>Bacteria</taxon>
        <taxon>Pseudomonadati</taxon>
        <taxon>Pseudomonadota</taxon>
        <taxon>Alphaproteobacteria</taxon>
        <taxon>Rhodobacterales</taxon>
        <taxon>Paracoccaceae</taxon>
        <taxon>Falsigemmobacter</taxon>
    </lineage>
</organism>